<dbReference type="Pfam" id="PF06189">
    <property type="entry name" value="5-nucleotidase"/>
    <property type="match status" value="1"/>
</dbReference>
<reference evidence="1" key="1">
    <citation type="submission" date="2017-03" db="EMBL/GenBank/DDBJ databases">
        <authorList>
            <consortium name="AG Boll"/>
        </authorList>
    </citation>
    <scope>NUCLEOTIDE SEQUENCE [LARGE SCALE GENOMIC DNA]</scope>
    <source>
        <strain evidence="1">Chol</strain>
    </source>
</reference>
<dbReference type="AlphaFoldDB" id="A0A7Z7HQ69"/>
<dbReference type="GO" id="GO:0009117">
    <property type="term" value="P:nucleotide metabolic process"/>
    <property type="evidence" value="ECO:0007669"/>
    <property type="project" value="InterPro"/>
</dbReference>
<dbReference type="RefSeq" id="WP_154716290.1">
    <property type="nucleotide sequence ID" value="NZ_LT837803.1"/>
</dbReference>
<dbReference type="Proteomes" id="UP000242886">
    <property type="component" value="Chromosome SDENCHOL"/>
</dbReference>
<sequence length="305" mass="33488">MSKQPPARLIVAVSSRALFDLEESNRIFEEAGEEAYARYQIANEEVCLAPGVAYAMVRKLLALNTPAQPQRIEVVLTSRNSADTGLRIFRSIEAHGLRIERAAFTRGRAPWRYLHDFGAQLFLSAHAEDVREALAAGIAAATILPDSASTPRHPELRIAFDGDAVIFSDEAERIYQENGLGEFNRNEVARRDEPLPGGPFKPFLAALHEIQSDYAAADSPIRTALVTARGAPAHERVIRTLRSWGVRIDEALFLGGRDKGAFLESFGADIFFDDQWPHCDSARGFVGTGHVPSGIKNQSRDAGHA</sequence>
<gene>
    <name evidence="1" type="primary">Nt5c1a</name>
    <name evidence="1" type="ORF">SDENCHOL_11063</name>
</gene>
<dbReference type="GO" id="GO:0000287">
    <property type="term" value="F:magnesium ion binding"/>
    <property type="evidence" value="ECO:0007669"/>
    <property type="project" value="InterPro"/>
</dbReference>
<keyword evidence="2" id="KW-1185">Reference proteome</keyword>
<dbReference type="GO" id="GO:0008253">
    <property type="term" value="F:5'-nucleotidase activity"/>
    <property type="evidence" value="ECO:0007669"/>
    <property type="project" value="UniProtKB-EC"/>
</dbReference>
<keyword evidence="1" id="KW-0378">Hydrolase</keyword>
<name>A0A7Z7HQ69_9PROT</name>
<dbReference type="GO" id="GO:0000166">
    <property type="term" value="F:nucleotide binding"/>
    <property type="evidence" value="ECO:0007669"/>
    <property type="project" value="InterPro"/>
</dbReference>
<protein>
    <submittedName>
        <fullName evidence="1">Cytosolic 5'-nucleotidase 1A</fullName>
        <ecNumber evidence="1">3.1.3.5</ecNumber>
    </submittedName>
</protein>
<dbReference type="EC" id="3.1.3.5" evidence="1"/>
<evidence type="ECO:0000313" key="2">
    <source>
        <dbReference type="Proteomes" id="UP000242886"/>
    </source>
</evidence>
<evidence type="ECO:0000313" key="1">
    <source>
        <dbReference type="EMBL" id="SMB24432.1"/>
    </source>
</evidence>
<proteinExistence type="predicted"/>
<accession>A0A7Z7HQ69</accession>
<dbReference type="EMBL" id="LT837803">
    <property type="protein sequence ID" value="SMB24432.1"/>
    <property type="molecule type" value="Genomic_DNA"/>
</dbReference>
<dbReference type="GO" id="GO:0005737">
    <property type="term" value="C:cytoplasm"/>
    <property type="evidence" value="ECO:0007669"/>
    <property type="project" value="InterPro"/>
</dbReference>
<dbReference type="PANTHER" id="PTHR31367">
    <property type="entry name" value="CYTOSOLIC 5'-NUCLEOTIDASE 1 FAMILY MEMBER"/>
    <property type="match status" value="1"/>
</dbReference>
<organism evidence="1 2">
    <name type="scientific">Sterolibacterium denitrificans</name>
    <dbReference type="NCBI Taxonomy" id="157592"/>
    <lineage>
        <taxon>Bacteria</taxon>
        <taxon>Pseudomonadati</taxon>
        <taxon>Pseudomonadota</taxon>
        <taxon>Betaproteobacteria</taxon>
        <taxon>Nitrosomonadales</taxon>
        <taxon>Sterolibacteriaceae</taxon>
        <taxon>Sterolibacterium</taxon>
    </lineage>
</organism>
<dbReference type="InterPro" id="IPR010394">
    <property type="entry name" value="5-nucleotidase"/>
</dbReference>
<dbReference type="PANTHER" id="PTHR31367:SF5">
    <property type="entry name" value="CYTOSOLIC 5'-NUCLEOTIDASE 1A"/>
    <property type="match status" value="1"/>
</dbReference>